<comment type="caution">
    <text evidence="2">The sequence shown here is derived from an EMBL/GenBank/DDBJ whole genome shotgun (WGS) entry which is preliminary data.</text>
</comment>
<evidence type="ECO:0000259" key="1">
    <source>
        <dbReference type="PROSITE" id="PS51340"/>
    </source>
</evidence>
<evidence type="ECO:0000313" key="3">
    <source>
        <dbReference type="Proteomes" id="UP000752012"/>
    </source>
</evidence>
<evidence type="ECO:0000313" key="2">
    <source>
        <dbReference type="EMBL" id="NJP36894.1"/>
    </source>
</evidence>
<dbReference type="InterPro" id="IPR005302">
    <property type="entry name" value="MoCF_Sase_C"/>
</dbReference>
<dbReference type="Gene3D" id="2.40.33.20">
    <property type="entry name" value="PK beta-barrel domain-like"/>
    <property type="match status" value="1"/>
</dbReference>
<dbReference type="RefSeq" id="WP_168005190.1">
    <property type="nucleotide sequence ID" value="NZ_JAATHJ010000005.1"/>
</dbReference>
<dbReference type="InterPro" id="IPR005303">
    <property type="entry name" value="MOCOS_middle"/>
</dbReference>
<dbReference type="InterPro" id="IPR011037">
    <property type="entry name" value="Pyrv_Knase-like_insert_dom_sf"/>
</dbReference>
<reference evidence="2 3" key="1">
    <citation type="submission" date="2020-03" db="EMBL/GenBank/DDBJ databases">
        <title>Assessment of the enzymatic potential of alkaline-tolerant lipase obtained from Bacillus luteus H11 (technogenic soil) for the bioremediation of saline soils contaminated with petroleum substances.</title>
        <authorList>
            <person name="Kalwasinska A."/>
        </authorList>
    </citation>
    <scope>NUCLEOTIDE SEQUENCE [LARGE SCALE GENOMIC DNA]</scope>
    <source>
        <strain evidence="2 3">H11</strain>
    </source>
</reference>
<dbReference type="SUPFAM" id="SSF50800">
    <property type="entry name" value="PK beta-barrel domain-like"/>
    <property type="match status" value="1"/>
</dbReference>
<protein>
    <submittedName>
        <fullName evidence="2">MOSC domain-containing protein</fullName>
    </submittedName>
</protein>
<dbReference type="EMBL" id="JAATHJ010000005">
    <property type="protein sequence ID" value="NJP36894.1"/>
    <property type="molecule type" value="Genomic_DNA"/>
</dbReference>
<dbReference type="Proteomes" id="UP000752012">
    <property type="component" value="Unassembled WGS sequence"/>
</dbReference>
<sequence>MRVNALYRHPVKSMQGEQVEQTMIMPYGFYGDRSHTFKREDNRYLTITQLPQMAVFQASFQGEESFHKYPAVQVVSPSGKSYSYEEDRLREELEQLWGGPLSKEVYQPGNVPLGAIEEEAVLLITESSLSELEKRIGKPAVSGRFRPNIILEADLPPFSESDLIGLRLQTADGALLEGVRMCPRCSIINVDPESGKFDSDYLRATAKELKNEFGLYLRVIRPGKIHRNERLQLVSS</sequence>
<gene>
    <name evidence="2" type="ORF">HCN83_04765</name>
</gene>
<keyword evidence="3" id="KW-1185">Reference proteome</keyword>
<name>A0A969TW11_9BACI</name>
<dbReference type="GO" id="GO:0030151">
    <property type="term" value="F:molybdenum ion binding"/>
    <property type="evidence" value="ECO:0007669"/>
    <property type="project" value="InterPro"/>
</dbReference>
<dbReference type="GO" id="GO:0003824">
    <property type="term" value="F:catalytic activity"/>
    <property type="evidence" value="ECO:0007669"/>
    <property type="project" value="InterPro"/>
</dbReference>
<dbReference type="Pfam" id="PF03473">
    <property type="entry name" value="MOSC"/>
    <property type="match status" value="1"/>
</dbReference>
<dbReference type="GO" id="GO:0030170">
    <property type="term" value="F:pyridoxal phosphate binding"/>
    <property type="evidence" value="ECO:0007669"/>
    <property type="project" value="InterPro"/>
</dbReference>
<dbReference type="Pfam" id="PF03476">
    <property type="entry name" value="MOSC_N"/>
    <property type="match status" value="1"/>
</dbReference>
<accession>A0A969TW11</accession>
<dbReference type="PROSITE" id="PS51340">
    <property type="entry name" value="MOSC"/>
    <property type="match status" value="1"/>
</dbReference>
<organism evidence="2 3">
    <name type="scientific">Alkalicoccus luteus</name>
    <dbReference type="NCBI Taxonomy" id="1237094"/>
    <lineage>
        <taxon>Bacteria</taxon>
        <taxon>Bacillati</taxon>
        <taxon>Bacillota</taxon>
        <taxon>Bacilli</taxon>
        <taxon>Bacillales</taxon>
        <taxon>Bacillaceae</taxon>
        <taxon>Alkalicoccus</taxon>
    </lineage>
</organism>
<feature type="domain" description="MOSC" evidence="1">
    <location>
        <begin position="87"/>
        <end position="234"/>
    </location>
</feature>
<dbReference type="AlphaFoldDB" id="A0A969TW11"/>
<proteinExistence type="predicted"/>